<feature type="region of interest" description="Disordered" evidence="1">
    <location>
        <begin position="39"/>
        <end position="67"/>
    </location>
</feature>
<dbReference type="Proteomes" id="UP000217446">
    <property type="component" value="Unassembled WGS sequence"/>
</dbReference>
<proteinExistence type="predicted"/>
<feature type="compositionally biased region" description="Basic and acidic residues" evidence="1">
    <location>
        <begin position="47"/>
        <end position="64"/>
    </location>
</feature>
<name>A0A250VP46_STROL</name>
<organism evidence="2 3">
    <name type="scientific">Streptomyces olivochromogenes</name>
    <dbReference type="NCBI Taxonomy" id="1963"/>
    <lineage>
        <taxon>Bacteria</taxon>
        <taxon>Bacillati</taxon>
        <taxon>Actinomycetota</taxon>
        <taxon>Actinomycetes</taxon>
        <taxon>Kitasatosporales</taxon>
        <taxon>Streptomycetaceae</taxon>
        <taxon>Streptomyces</taxon>
    </lineage>
</organism>
<accession>A0A250VP46</accession>
<protein>
    <submittedName>
        <fullName evidence="2">ISAs1 family transposase</fullName>
    </submittedName>
</protein>
<keyword evidence="3" id="KW-1185">Reference proteome</keyword>
<evidence type="ECO:0000256" key="1">
    <source>
        <dbReference type="SAM" id="MobiDB-lite"/>
    </source>
</evidence>
<comment type="caution">
    <text evidence="2">The sequence shown here is derived from an EMBL/GenBank/DDBJ whole genome shotgun (WGS) entry which is preliminary data.</text>
</comment>
<reference evidence="3" key="1">
    <citation type="submission" date="2017-05" db="EMBL/GenBank/DDBJ databases">
        <title>Streptomyces olivochromogenes NBRC 3561 whole genome shotgun sequence.</title>
        <authorList>
            <person name="Dohra H."/>
            <person name="Kodani S."/>
        </authorList>
    </citation>
    <scope>NUCLEOTIDE SEQUENCE [LARGE SCALE GENOMIC DNA]</scope>
    <source>
        <strain evidence="3">NBRC 3561</strain>
    </source>
</reference>
<dbReference type="AlphaFoldDB" id="A0A250VP46"/>
<dbReference type="EMBL" id="BDQI01000022">
    <property type="protein sequence ID" value="GAX56003.1"/>
    <property type="molecule type" value="Genomic_DNA"/>
</dbReference>
<gene>
    <name evidence="2" type="ORF">SO3561_07570</name>
</gene>
<evidence type="ECO:0000313" key="2">
    <source>
        <dbReference type="EMBL" id="GAX56003.1"/>
    </source>
</evidence>
<sequence>MAQCPRARSARSAGVAWWAVRLATTWTRSSDTIPVRTVRRRRKNREHHRDVTVGEDASRVRTDSAPRTMDSLRNLAVGVLRLAGRDNIAEGLRHHGRDMTRPMATLGPT</sequence>
<evidence type="ECO:0000313" key="3">
    <source>
        <dbReference type="Proteomes" id="UP000217446"/>
    </source>
</evidence>